<accession>A0AAD8CG43</accession>
<proteinExistence type="predicted"/>
<evidence type="ECO:0000313" key="1">
    <source>
        <dbReference type="EMBL" id="KAK1150595.1"/>
    </source>
</evidence>
<dbReference type="Proteomes" id="UP001230051">
    <property type="component" value="Unassembled WGS sequence"/>
</dbReference>
<sequence>MRIEEEFRRITTIRLESAFMEKLDCYMPRLLSLFKKKGGAAGVKLQGIQEMLYGSNTVEKRRETVIRGLIIYLGENVEDLIKEYQVKVYLSSSLYHLPSSFSFLFSSATDNDNPVDVGIAIEGAEVLSGISSVAQACTFLMGLIYALNLSYPKELKCTCSFF</sequence>
<protein>
    <submittedName>
        <fullName evidence="1">Uncharacterized protein</fullName>
    </submittedName>
</protein>
<organism evidence="1 2">
    <name type="scientific">Acipenser oxyrinchus oxyrinchus</name>
    <dbReference type="NCBI Taxonomy" id="40147"/>
    <lineage>
        <taxon>Eukaryota</taxon>
        <taxon>Metazoa</taxon>
        <taxon>Chordata</taxon>
        <taxon>Craniata</taxon>
        <taxon>Vertebrata</taxon>
        <taxon>Euteleostomi</taxon>
        <taxon>Actinopterygii</taxon>
        <taxon>Chondrostei</taxon>
        <taxon>Acipenseriformes</taxon>
        <taxon>Acipenseridae</taxon>
        <taxon>Acipenser</taxon>
    </lineage>
</organism>
<keyword evidence="2" id="KW-1185">Reference proteome</keyword>
<name>A0AAD8CG43_ACIOX</name>
<reference evidence="1" key="1">
    <citation type="submission" date="2022-02" db="EMBL/GenBank/DDBJ databases">
        <title>Atlantic sturgeon de novo genome assembly.</title>
        <authorList>
            <person name="Stock M."/>
            <person name="Klopp C."/>
            <person name="Guiguen Y."/>
            <person name="Cabau C."/>
            <person name="Parinello H."/>
            <person name="Santidrian Yebra-Pimentel E."/>
            <person name="Kuhl H."/>
            <person name="Dirks R.P."/>
            <person name="Guessner J."/>
            <person name="Wuertz S."/>
            <person name="Du K."/>
            <person name="Schartl M."/>
        </authorList>
    </citation>
    <scope>NUCLEOTIDE SEQUENCE</scope>
    <source>
        <strain evidence="1">STURGEONOMICS-FGT-2020</strain>
        <tissue evidence="1">Whole blood</tissue>
    </source>
</reference>
<gene>
    <name evidence="1" type="ORF">AOXY_G33590</name>
</gene>
<dbReference type="PANTHER" id="PTHR31025">
    <property type="entry name" value="SI:CH211-196P9.1-RELATED"/>
    <property type="match status" value="1"/>
</dbReference>
<evidence type="ECO:0000313" key="2">
    <source>
        <dbReference type="Proteomes" id="UP001230051"/>
    </source>
</evidence>
<dbReference type="EMBL" id="JAGXEW010000057">
    <property type="protein sequence ID" value="KAK1150595.1"/>
    <property type="molecule type" value="Genomic_DNA"/>
</dbReference>
<comment type="caution">
    <text evidence="1">The sequence shown here is derived from an EMBL/GenBank/DDBJ whole genome shotgun (WGS) entry which is preliminary data.</text>
</comment>
<dbReference type="AlphaFoldDB" id="A0AAD8CG43"/>
<dbReference type="PANTHER" id="PTHR31025:SF25">
    <property type="entry name" value="ZINC FINGER (C2H2)-60"/>
    <property type="match status" value="1"/>
</dbReference>